<keyword evidence="1" id="KW-0808">Transferase</keyword>
<dbReference type="RefSeq" id="WP_110839735.1">
    <property type="nucleotide sequence ID" value="NZ_QJVJ01000003.1"/>
</dbReference>
<dbReference type="Proteomes" id="UP000247476">
    <property type="component" value="Unassembled WGS sequence"/>
</dbReference>
<keyword evidence="1" id="KW-0489">Methyltransferase</keyword>
<evidence type="ECO:0000313" key="2">
    <source>
        <dbReference type="Proteomes" id="UP000247476"/>
    </source>
</evidence>
<dbReference type="PANTHER" id="PTHR36112">
    <property type="entry name" value="RIBOSOMAL RNA SMALL SUBUNIT METHYLTRANSFERASE J"/>
    <property type="match status" value="1"/>
</dbReference>
<reference evidence="1 2" key="1">
    <citation type="submission" date="2018-05" db="EMBL/GenBank/DDBJ databases">
        <title>Paenibacillus flagellatus sp. nov., isolated from selenium mineral soil.</title>
        <authorList>
            <person name="Dai X."/>
        </authorList>
    </citation>
    <scope>NUCLEOTIDE SEQUENCE [LARGE SCALE GENOMIC DNA]</scope>
    <source>
        <strain evidence="1 2">DXL2</strain>
    </source>
</reference>
<dbReference type="Pfam" id="PF04445">
    <property type="entry name" value="SAM_MT"/>
    <property type="match status" value="1"/>
</dbReference>
<accession>A0A2V5K8S6</accession>
<evidence type="ECO:0000313" key="1">
    <source>
        <dbReference type="EMBL" id="PYI55935.1"/>
    </source>
</evidence>
<dbReference type="InterPro" id="IPR007536">
    <property type="entry name" value="16SrRNA_methylTrfase_J"/>
</dbReference>
<organism evidence="1 2">
    <name type="scientific">Paenibacillus flagellatus</name>
    <dbReference type="NCBI Taxonomy" id="2211139"/>
    <lineage>
        <taxon>Bacteria</taxon>
        <taxon>Bacillati</taxon>
        <taxon>Bacillota</taxon>
        <taxon>Bacilli</taxon>
        <taxon>Bacillales</taxon>
        <taxon>Paenibacillaceae</taxon>
        <taxon>Paenibacillus</taxon>
    </lineage>
</organism>
<dbReference type="GO" id="GO:0008990">
    <property type="term" value="F:rRNA (guanine-N2-)-methyltransferase activity"/>
    <property type="evidence" value="ECO:0007669"/>
    <property type="project" value="InterPro"/>
</dbReference>
<dbReference type="OrthoDB" id="1653798at2"/>
<gene>
    <name evidence="1" type="ORF">DLM86_09510</name>
</gene>
<protein>
    <submittedName>
        <fullName evidence="1">SAM-dependent methyltransferase</fullName>
    </submittedName>
</protein>
<dbReference type="Gene3D" id="3.40.50.10480">
    <property type="entry name" value="Probable brix-domain ribosomal biogenesis protein"/>
    <property type="match status" value="1"/>
</dbReference>
<keyword evidence="2" id="KW-1185">Reference proteome</keyword>
<name>A0A2V5K8S6_9BACL</name>
<dbReference type="EMBL" id="QJVJ01000003">
    <property type="protein sequence ID" value="PYI55935.1"/>
    <property type="molecule type" value="Genomic_DNA"/>
</dbReference>
<comment type="caution">
    <text evidence="1">The sequence shown here is derived from an EMBL/GenBank/DDBJ whole genome shotgun (WGS) entry which is preliminary data.</text>
</comment>
<dbReference type="AlphaFoldDB" id="A0A2V5K8S6"/>
<dbReference type="InterPro" id="IPR029063">
    <property type="entry name" value="SAM-dependent_MTases_sf"/>
</dbReference>
<dbReference type="SUPFAM" id="SSF53335">
    <property type="entry name" value="S-adenosyl-L-methionine-dependent methyltransferases"/>
    <property type="match status" value="1"/>
</dbReference>
<dbReference type="PANTHER" id="PTHR36112:SF1">
    <property type="entry name" value="RIBOSOMAL RNA SMALL SUBUNIT METHYLTRANSFERASE J"/>
    <property type="match status" value="1"/>
</dbReference>
<sequence length="257" mass="28166">MLVTTSYSPSPEAAARAKAIAGELRCRYVERGTSSVRRLGERYGDSRFLVVTERELQFHSGGETPLFFHPSLSLVRVKRLMNGEHDGLIEASGAAVGDAVLDCTAGLGSDAIVFSYAVGEEGAVTAVESEPALYTVVREGLASYQTFSEPFDAAMRRVRLVLGHHLETLRGMPDDSVDIVYFDPMFRQPVEESSAIGPLRQVANHSPLSEEAIREAVRVARKSVVMKEHRDSGEFERLGFGQPARTRTKIAYGVIHP</sequence>
<dbReference type="Gene3D" id="3.40.50.150">
    <property type="entry name" value="Vaccinia Virus protein VP39"/>
    <property type="match status" value="1"/>
</dbReference>
<proteinExistence type="predicted"/>